<evidence type="ECO:0000313" key="3">
    <source>
        <dbReference type="EMBL" id="SDQ15967.1"/>
    </source>
</evidence>
<keyword evidence="2" id="KW-0503">Monooxygenase</keyword>
<dbReference type="Pfam" id="PF00067">
    <property type="entry name" value="p450"/>
    <property type="match status" value="1"/>
</dbReference>
<gene>
    <name evidence="3" type="ORF">SAMN04489718_0532</name>
</gene>
<name>A0A1H0YL87_9ACTN</name>
<dbReference type="GO" id="GO:0020037">
    <property type="term" value="F:heme binding"/>
    <property type="evidence" value="ECO:0007669"/>
    <property type="project" value="InterPro"/>
</dbReference>
<dbReference type="PANTHER" id="PTHR46696:SF3">
    <property type="entry name" value="PULCHERRIMINIC ACID SYNTHASE"/>
    <property type="match status" value="1"/>
</dbReference>
<dbReference type="InterPro" id="IPR002397">
    <property type="entry name" value="Cyt_P450_B"/>
</dbReference>
<dbReference type="OrthoDB" id="502624at2"/>
<dbReference type="RefSeq" id="WP_092520783.1">
    <property type="nucleotide sequence ID" value="NZ_FNKO01000001.1"/>
</dbReference>
<dbReference type="SUPFAM" id="SSF48264">
    <property type="entry name" value="Cytochrome P450"/>
    <property type="match status" value="1"/>
</dbReference>
<dbReference type="AlphaFoldDB" id="A0A1H0YL87"/>
<dbReference type="PROSITE" id="PS00086">
    <property type="entry name" value="CYTOCHROME_P450"/>
    <property type="match status" value="1"/>
</dbReference>
<keyword evidence="2" id="KW-0560">Oxidoreductase</keyword>
<dbReference type="PANTHER" id="PTHR46696">
    <property type="entry name" value="P450, PUTATIVE (EUROFUNG)-RELATED"/>
    <property type="match status" value="1"/>
</dbReference>
<dbReference type="InterPro" id="IPR036396">
    <property type="entry name" value="Cyt_P450_sf"/>
</dbReference>
<evidence type="ECO:0000256" key="1">
    <source>
        <dbReference type="ARBA" id="ARBA00010617"/>
    </source>
</evidence>
<protein>
    <submittedName>
        <fullName evidence="3">Cytochrome P450</fullName>
    </submittedName>
</protein>
<evidence type="ECO:0000256" key="2">
    <source>
        <dbReference type="RuleBase" id="RU000461"/>
    </source>
</evidence>
<dbReference type="Gene3D" id="1.10.630.10">
    <property type="entry name" value="Cytochrome P450"/>
    <property type="match status" value="1"/>
</dbReference>
<dbReference type="EMBL" id="FNKO01000001">
    <property type="protein sequence ID" value="SDQ15967.1"/>
    <property type="molecule type" value="Genomic_DNA"/>
</dbReference>
<dbReference type="Proteomes" id="UP000199301">
    <property type="component" value="Unassembled WGS sequence"/>
</dbReference>
<dbReference type="InterPro" id="IPR017972">
    <property type="entry name" value="Cyt_P450_CS"/>
</dbReference>
<keyword evidence="2" id="KW-0479">Metal-binding</keyword>
<keyword evidence="4" id="KW-1185">Reference proteome</keyword>
<dbReference type="STRING" id="995062.SAMN04489718_0532"/>
<dbReference type="GO" id="GO:0005506">
    <property type="term" value="F:iron ion binding"/>
    <property type="evidence" value="ECO:0007669"/>
    <property type="project" value="InterPro"/>
</dbReference>
<dbReference type="GO" id="GO:0004497">
    <property type="term" value="F:monooxygenase activity"/>
    <property type="evidence" value="ECO:0007669"/>
    <property type="project" value="UniProtKB-KW"/>
</dbReference>
<dbReference type="InterPro" id="IPR001128">
    <property type="entry name" value="Cyt_P450"/>
</dbReference>
<organism evidence="3 4">
    <name type="scientific">Actinopolyspora saharensis</name>
    <dbReference type="NCBI Taxonomy" id="995062"/>
    <lineage>
        <taxon>Bacteria</taxon>
        <taxon>Bacillati</taxon>
        <taxon>Actinomycetota</taxon>
        <taxon>Actinomycetes</taxon>
        <taxon>Actinopolysporales</taxon>
        <taxon>Actinopolysporaceae</taxon>
        <taxon>Actinopolyspora</taxon>
    </lineage>
</organism>
<accession>A0A1H0YL87</accession>
<sequence>MSTTTPNWIAEITMEELEANPHPFYARLRAEAPLAYVPALDCYVASTKEMCRRIANADDGDFEGVITPAGRRTFGEPAVLDANGEQHDQLRAMVDPGLQPSEVDRYVDDLARPIARRYVEQFENDGRADLVAQYCEPVSVRSLGDLMGLQSVSSDKLREWFRKLNVSFTNAGVDESGHFSNPEGFVPGDEAKTEIREVLDPLLDKWTVEPDDSALSHWLHDGMPEGQVRDRETIYPNVFVFLLGAMQEPGHAMASTIAGLLTRPDQLERVIDDPSLIRRAITEAVRWTSPIWSATARRSTKDMTLDGVDLPAGSVVMMSYGSANHDENDYDDPSRYDLDRTPVPNLAFGAGKHACAGTYFATEVVRIGLEELFEAIPNLNREADHETDYWGWGFRSPVELRTTWEV</sequence>
<keyword evidence="2" id="KW-0349">Heme</keyword>
<proteinExistence type="inferred from homology"/>
<dbReference type="PRINTS" id="PR00359">
    <property type="entry name" value="BP450"/>
</dbReference>
<evidence type="ECO:0000313" key="4">
    <source>
        <dbReference type="Proteomes" id="UP000199301"/>
    </source>
</evidence>
<keyword evidence="2" id="KW-0408">Iron</keyword>
<comment type="similarity">
    <text evidence="1 2">Belongs to the cytochrome P450 family.</text>
</comment>
<dbReference type="GO" id="GO:0016705">
    <property type="term" value="F:oxidoreductase activity, acting on paired donors, with incorporation or reduction of molecular oxygen"/>
    <property type="evidence" value="ECO:0007669"/>
    <property type="project" value="InterPro"/>
</dbReference>
<reference evidence="4" key="1">
    <citation type="submission" date="2016-10" db="EMBL/GenBank/DDBJ databases">
        <authorList>
            <person name="Varghese N."/>
            <person name="Submissions S."/>
        </authorList>
    </citation>
    <scope>NUCLEOTIDE SEQUENCE [LARGE SCALE GENOMIC DNA]</scope>
    <source>
        <strain evidence="4">DSM 45459</strain>
    </source>
</reference>